<feature type="transmembrane region" description="Helical" evidence="8">
    <location>
        <begin position="166"/>
        <end position="185"/>
    </location>
</feature>
<evidence type="ECO:0000256" key="2">
    <source>
        <dbReference type="ARBA" id="ARBA00022448"/>
    </source>
</evidence>
<keyword evidence="3 8" id="KW-0812">Transmembrane</keyword>
<sequence length="443" mass="47536">MFAIGSAVSGSAPNTAALIAGRTIQGIGGGGINVMTEILVCDLCPLRERAKYRVTWRWIFYMNLPIAGVALVLLFIFLRVQYRKDTSGRGILRRIDFGGNALLILSVIATLVALTYGGTLYPWGSWRTIVPLVLGALGLVAFLALQSTSYIPEPTMPLRMFANRTSLAGFALTFIHSILIFQITYYLPLYFQSLKNASPTASGVYVLPTSIAAMPFAICAGIGLSKLGKYRPIMLLGCIFLSVSFGLFSMLDAKSITAFWIGIQFLGAAGVGVLLPTTLPAVQAPLEDADTAAITATWGFLRAFGGVWGISVPATVFNSRVNQLANRVPDPHVQQLLINGGAYARASREFLHSLDPVPTVKAAVISVYTDALQLTWQVGIGFSVLAFLTVFVLKEVPMREHLETDFGLDAPKSVGPQTDDGAPLSGAERESDPSNLPSLEKGL</sequence>
<evidence type="ECO:0000256" key="3">
    <source>
        <dbReference type="ARBA" id="ARBA00022692"/>
    </source>
</evidence>
<dbReference type="EMBL" id="ML991795">
    <property type="protein sequence ID" value="KAF2234873.1"/>
    <property type="molecule type" value="Genomic_DNA"/>
</dbReference>
<dbReference type="Pfam" id="PF07690">
    <property type="entry name" value="MFS_1"/>
    <property type="match status" value="1"/>
</dbReference>
<feature type="transmembrane region" description="Helical" evidence="8">
    <location>
        <begin position="58"/>
        <end position="80"/>
    </location>
</feature>
<dbReference type="FunFam" id="1.20.1250.20:FF:000484">
    <property type="entry name" value="MFS general substrate transporter"/>
    <property type="match status" value="1"/>
</dbReference>
<dbReference type="GO" id="GO:0005886">
    <property type="term" value="C:plasma membrane"/>
    <property type="evidence" value="ECO:0007669"/>
    <property type="project" value="TreeGrafter"/>
</dbReference>
<reference evidence="10" key="1">
    <citation type="journal article" date="2020" name="Stud. Mycol.">
        <title>101 Dothideomycetes genomes: a test case for predicting lifestyles and emergence of pathogens.</title>
        <authorList>
            <person name="Haridas S."/>
            <person name="Albert R."/>
            <person name="Binder M."/>
            <person name="Bloem J."/>
            <person name="Labutti K."/>
            <person name="Salamov A."/>
            <person name="Andreopoulos B."/>
            <person name="Baker S."/>
            <person name="Barry K."/>
            <person name="Bills G."/>
            <person name="Bluhm B."/>
            <person name="Cannon C."/>
            <person name="Castanera R."/>
            <person name="Culley D."/>
            <person name="Daum C."/>
            <person name="Ezra D."/>
            <person name="Gonzalez J."/>
            <person name="Henrissat B."/>
            <person name="Kuo A."/>
            <person name="Liang C."/>
            <person name="Lipzen A."/>
            <person name="Lutzoni F."/>
            <person name="Magnuson J."/>
            <person name="Mondo S."/>
            <person name="Nolan M."/>
            <person name="Ohm R."/>
            <person name="Pangilinan J."/>
            <person name="Park H.-J."/>
            <person name="Ramirez L."/>
            <person name="Alfaro M."/>
            <person name="Sun H."/>
            <person name="Tritt A."/>
            <person name="Yoshinaga Y."/>
            <person name="Zwiers L.-H."/>
            <person name="Turgeon B."/>
            <person name="Goodwin S."/>
            <person name="Spatafora J."/>
            <person name="Crous P."/>
            <person name="Grigoriev I."/>
        </authorList>
    </citation>
    <scope>NUCLEOTIDE SEQUENCE</scope>
    <source>
        <strain evidence="10">Tuck. ex Michener</strain>
    </source>
</reference>
<dbReference type="SUPFAM" id="SSF103473">
    <property type="entry name" value="MFS general substrate transporter"/>
    <property type="match status" value="1"/>
</dbReference>
<proteinExistence type="predicted"/>
<evidence type="ECO:0000256" key="5">
    <source>
        <dbReference type="ARBA" id="ARBA00023136"/>
    </source>
</evidence>
<dbReference type="GO" id="GO:0022857">
    <property type="term" value="F:transmembrane transporter activity"/>
    <property type="evidence" value="ECO:0007669"/>
    <property type="project" value="InterPro"/>
</dbReference>
<keyword evidence="4 8" id="KW-1133">Transmembrane helix</keyword>
<feature type="transmembrane region" description="Helical" evidence="8">
    <location>
        <begin position="374"/>
        <end position="393"/>
    </location>
</feature>
<evidence type="ECO:0000256" key="1">
    <source>
        <dbReference type="ARBA" id="ARBA00004141"/>
    </source>
</evidence>
<feature type="transmembrane region" description="Helical" evidence="8">
    <location>
        <begin position="257"/>
        <end position="279"/>
    </location>
</feature>
<feature type="transmembrane region" description="Helical" evidence="8">
    <location>
        <begin position="233"/>
        <end position="251"/>
    </location>
</feature>
<dbReference type="Gene3D" id="1.20.1250.20">
    <property type="entry name" value="MFS general substrate transporter like domains"/>
    <property type="match status" value="2"/>
</dbReference>
<dbReference type="InterPro" id="IPR011701">
    <property type="entry name" value="MFS"/>
</dbReference>
<keyword evidence="11" id="KW-1185">Reference proteome</keyword>
<evidence type="ECO:0000313" key="11">
    <source>
        <dbReference type="Proteomes" id="UP000800092"/>
    </source>
</evidence>
<dbReference type="InterPro" id="IPR020846">
    <property type="entry name" value="MFS_dom"/>
</dbReference>
<name>A0A6A6HBL5_VIRVR</name>
<dbReference type="Proteomes" id="UP000800092">
    <property type="component" value="Unassembled WGS sequence"/>
</dbReference>
<keyword evidence="6" id="KW-0325">Glycoprotein</keyword>
<evidence type="ECO:0000256" key="6">
    <source>
        <dbReference type="ARBA" id="ARBA00023180"/>
    </source>
</evidence>
<keyword evidence="2" id="KW-0813">Transport</keyword>
<feature type="region of interest" description="Disordered" evidence="7">
    <location>
        <begin position="407"/>
        <end position="443"/>
    </location>
</feature>
<keyword evidence="5 8" id="KW-0472">Membrane</keyword>
<evidence type="ECO:0000256" key="8">
    <source>
        <dbReference type="SAM" id="Phobius"/>
    </source>
</evidence>
<dbReference type="AlphaFoldDB" id="A0A6A6HBL5"/>
<dbReference type="PANTHER" id="PTHR23501">
    <property type="entry name" value="MAJOR FACILITATOR SUPERFAMILY"/>
    <property type="match status" value="1"/>
</dbReference>
<protein>
    <submittedName>
        <fullName evidence="10">MFS general substrate transporter</fullName>
    </submittedName>
</protein>
<feature type="transmembrane region" description="Helical" evidence="8">
    <location>
        <begin position="291"/>
        <end position="310"/>
    </location>
</feature>
<dbReference type="PROSITE" id="PS50850">
    <property type="entry name" value="MFS"/>
    <property type="match status" value="1"/>
</dbReference>
<feature type="transmembrane region" description="Helical" evidence="8">
    <location>
        <begin position="101"/>
        <end position="123"/>
    </location>
</feature>
<dbReference type="PANTHER" id="PTHR23501:SF187">
    <property type="entry name" value="MAJOR FACILITATOR SUPERFAMILY (MFS) PROFILE DOMAIN-CONTAINING PROTEIN"/>
    <property type="match status" value="1"/>
</dbReference>
<feature type="domain" description="Major facilitator superfamily (MFS) profile" evidence="9">
    <location>
        <begin position="1"/>
        <end position="398"/>
    </location>
</feature>
<feature type="transmembrane region" description="Helical" evidence="8">
    <location>
        <begin position="205"/>
        <end position="224"/>
    </location>
</feature>
<evidence type="ECO:0000313" key="10">
    <source>
        <dbReference type="EMBL" id="KAF2234873.1"/>
    </source>
</evidence>
<accession>A0A6A6HBL5</accession>
<feature type="transmembrane region" description="Helical" evidence="8">
    <location>
        <begin position="129"/>
        <end position="145"/>
    </location>
</feature>
<organism evidence="10 11">
    <name type="scientific">Viridothelium virens</name>
    <name type="common">Speckled blister lichen</name>
    <name type="synonym">Trypethelium virens</name>
    <dbReference type="NCBI Taxonomy" id="1048519"/>
    <lineage>
        <taxon>Eukaryota</taxon>
        <taxon>Fungi</taxon>
        <taxon>Dikarya</taxon>
        <taxon>Ascomycota</taxon>
        <taxon>Pezizomycotina</taxon>
        <taxon>Dothideomycetes</taxon>
        <taxon>Dothideomycetes incertae sedis</taxon>
        <taxon>Trypetheliales</taxon>
        <taxon>Trypetheliaceae</taxon>
        <taxon>Viridothelium</taxon>
    </lineage>
</organism>
<evidence type="ECO:0000256" key="7">
    <source>
        <dbReference type="SAM" id="MobiDB-lite"/>
    </source>
</evidence>
<comment type="subcellular location">
    <subcellularLocation>
        <location evidence="1">Membrane</location>
        <topology evidence="1">Multi-pass membrane protein</topology>
    </subcellularLocation>
</comment>
<dbReference type="InterPro" id="IPR036259">
    <property type="entry name" value="MFS_trans_sf"/>
</dbReference>
<gene>
    <name evidence="10" type="ORF">EV356DRAFT_501150</name>
</gene>
<evidence type="ECO:0000256" key="4">
    <source>
        <dbReference type="ARBA" id="ARBA00022989"/>
    </source>
</evidence>
<evidence type="ECO:0000259" key="9">
    <source>
        <dbReference type="PROSITE" id="PS50850"/>
    </source>
</evidence>
<dbReference type="OrthoDB" id="10021397at2759"/>